<dbReference type="EMBL" id="CADEAL010004489">
    <property type="protein sequence ID" value="CAB1460651.1"/>
    <property type="molecule type" value="Genomic_DNA"/>
</dbReference>
<accession>A0A9N7ZE15</accession>
<evidence type="ECO:0000256" key="1">
    <source>
        <dbReference type="SAM" id="MobiDB-lite"/>
    </source>
</evidence>
<protein>
    <submittedName>
        <fullName evidence="2">Uncharacterized protein</fullName>
    </submittedName>
</protein>
<organism evidence="2 3">
    <name type="scientific">Pleuronectes platessa</name>
    <name type="common">European plaice</name>
    <dbReference type="NCBI Taxonomy" id="8262"/>
    <lineage>
        <taxon>Eukaryota</taxon>
        <taxon>Metazoa</taxon>
        <taxon>Chordata</taxon>
        <taxon>Craniata</taxon>
        <taxon>Vertebrata</taxon>
        <taxon>Euteleostomi</taxon>
        <taxon>Actinopterygii</taxon>
        <taxon>Neopterygii</taxon>
        <taxon>Teleostei</taxon>
        <taxon>Neoteleostei</taxon>
        <taxon>Acanthomorphata</taxon>
        <taxon>Carangaria</taxon>
        <taxon>Pleuronectiformes</taxon>
        <taxon>Pleuronectoidei</taxon>
        <taxon>Pleuronectidae</taxon>
        <taxon>Pleuronectes</taxon>
    </lineage>
</organism>
<gene>
    <name evidence="2" type="ORF">PLEPLA_LOCUS48502</name>
</gene>
<keyword evidence="3" id="KW-1185">Reference proteome</keyword>
<evidence type="ECO:0000313" key="3">
    <source>
        <dbReference type="Proteomes" id="UP001153269"/>
    </source>
</evidence>
<comment type="caution">
    <text evidence="2">The sequence shown here is derived from an EMBL/GenBank/DDBJ whole genome shotgun (WGS) entry which is preliminary data.</text>
</comment>
<proteinExistence type="predicted"/>
<dbReference type="Proteomes" id="UP001153269">
    <property type="component" value="Unassembled WGS sequence"/>
</dbReference>
<reference evidence="2" key="1">
    <citation type="submission" date="2020-03" db="EMBL/GenBank/DDBJ databases">
        <authorList>
            <person name="Weist P."/>
        </authorList>
    </citation>
    <scope>NUCLEOTIDE SEQUENCE</scope>
</reference>
<sequence>MPLLGLPGRRAGASSPREGAVSSRRVRPSRGAAPRLGPSHPERDYHPGGGPAHNTRYPHPTGPPWCHSTLRRPLAPLSLFTDPRALVHPRRSDDFPAPRRYRISHHQTLDDPTTSPGFTPSYPTAPATARRPVPPPLIAPRHEIFLYWRPPPQAAAPPVVRRSPRHGYWRYLLRYRLQRPELPVRPTCPSYLVSPRRPGRSLSATPPPQPLCGLALARRCLAASLSPPRRRPAARDYVFPDLRVPLSPTPSPLILRLLPRRFPNNPPP</sequence>
<name>A0A9N7ZE15_PLEPL</name>
<evidence type="ECO:0000313" key="2">
    <source>
        <dbReference type="EMBL" id="CAB1460651.1"/>
    </source>
</evidence>
<feature type="region of interest" description="Disordered" evidence="1">
    <location>
        <begin position="1"/>
        <end position="61"/>
    </location>
</feature>
<dbReference type="AlphaFoldDB" id="A0A9N7ZE15"/>